<evidence type="ECO:0000313" key="3">
    <source>
        <dbReference type="Proteomes" id="UP000265355"/>
    </source>
</evidence>
<evidence type="ECO:0000313" key="2">
    <source>
        <dbReference type="EMBL" id="RII91345.1"/>
    </source>
</evidence>
<keyword evidence="3" id="KW-1185">Reference proteome</keyword>
<comment type="caution">
    <text evidence="2">The sequence shown here is derived from an EMBL/GenBank/DDBJ whole genome shotgun (WGS) entry which is preliminary data.</text>
</comment>
<organism evidence="2 3">
    <name type="scientific">Clavibacter californiensis</name>
    <dbReference type="NCBI Taxonomy" id="1401995"/>
    <lineage>
        <taxon>Bacteria</taxon>
        <taxon>Bacillati</taxon>
        <taxon>Actinomycetota</taxon>
        <taxon>Actinomycetes</taxon>
        <taxon>Micrococcales</taxon>
        <taxon>Microbacteriaceae</taxon>
        <taxon>Clavibacter</taxon>
    </lineage>
</organism>
<sequence>PAQQQPAAAAVSGSAPRPDTPAAAPAASASAAPQRYGESVVRELLQATFIEEKPVERKARPTIRPTGQD</sequence>
<proteinExistence type="predicted"/>
<dbReference type="Proteomes" id="UP000265355">
    <property type="component" value="Unassembled WGS sequence"/>
</dbReference>
<name>A0ABX9N4R8_9MICO</name>
<gene>
    <name evidence="2" type="ORF">DZF98_09765</name>
</gene>
<accession>A0ABX9N4R8</accession>
<feature type="region of interest" description="Disordered" evidence="1">
    <location>
        <begin position="1"/>
        <end position="36"/>
    </location>
</feature>
<evidence type="ECO:0008006" key="4">
    <source>
        <dbReference type="Google" id="ProtNLM"/>
    </source>
</evidence>
<feature type="non-terminal residue" evidence="2">
    <location>
        <position position="1"/>
    </location>
</feature>
<evidence type="ECO:0000256" key="1">
    <source>
        <dbReference type="SAM" id="MobiDB-lite"/>
    </source>
</evidence>
<dbReference type="EMBL" id="QWEE01000158">
    <property type="protein sequence ID" value="RII91345.1"/>
    <property type="molecule type" value="Genomic_DNA"/>
</dbReference>
<reference evidence="2 3" key="1">
    <citation type="submission" date="2018-08" db="EMBL/GenBank/DDBJ databases">
        <title>Genome Sequence of Clavibacter michiganensis Subspecies type strains, and the Atypical Peach-Colored Strains Isolated from Tomato.</title>
        <authorList>
            <person name="Osdaghi E."/>
            <person name="Portier P."/>
            <person name="Briand M."/>
            <person name="Jacques M.-A."/>
        </authorList>
    </citation>
    <scope>NUCLEOTIDE SEQUENCE [LARGE SCALE GENOMIC DNA]</scope>
    <source>
        <strain evidence="2 3">CFBP 8216</strain>
    </source>
</reference>
<feature type="compositionally biased region" description="Low complexity" evidence="1">
    <location>
        <begin position="1"/>
        <end position="33"/>
    </location>
</feature>
<protein>
    <recommendedName>
        <fullName evidence="4">DNA polymerase III subunit gamma and tau</fullName>
    </recommendedName>
</protein>